<dbReference type="InterPro" id="IPR051086">
    <property type="entry name" value="RNase_D-like"/>
</dbReference>
<keyword evidence="2" id="KW-0378">Hydrolase</keyword>
<dbReference type="PANTHER" id="PTHR47649">
    <property type="entry name" value="RIBONUCLEASE D"/>
    <property type="match status" value="1"/>
</dbReference>
<dbReference type="GO" id="GO:0006139">
    <property type="term" value="P:nucleobase-containing compound metabolic process"/>
    <property type="evidence" value="ECO:0007669"/>
    <property type="project" value="InterPro"/>
</dbReference>
<dbReference type="SUPFAM" id="SSF53098">
    <property type="entry name" value="Ribonuclease H-like"/>
    <property type="match status" value="1"/>
</dbReference>
<protein>
    <submittedName>
        <fullName evidence="2">3'-5' exonuclease</fullName>
    </submittedName>
</protein>
<dbReference type="RefSeq" id="WP_163887561.1">
    <property type="nucleotide sequence ID" value="NZ_BLLB01000002.1"/>
</dbReference>
<keyword evidence="2" id="KW-0540">Nuclease</keyword>
<gene>
    <name evidence="2" type="primary">rnd1</name>
    <name evidence="2" type="ORF">MHIP_10890</name>
</gene>
<dbReference type="Gene3D" id="3.30.420.10">
    <property type="entry name" value="Ribonuclease H-like superfamily/Ribonuclease H"/>
    <property type="match status" value="1"/>
</dbReference>
<name>A0A7I9ZIE0_9MYCO</name>
<dbReference type="Pfam" id="PF01612">
    <property type="entry name" value="DNA_pol_A_exo1"/>
    <property type="match status" value="1"/>
</dbReference>
<dbReference type="InterPro" id="IPR036397">
    <property type="entry name" value="RNaseH_sf"/>
</dbReference>
<dbReference type="SMART" id="SM00474">
    <property type="entry name" value="35EXOc"/>
    <property type="match status" value="1"/>
</dbReference>
<accession>A0A7I9ZIE0</accession>
<dbReference type="AlphaFoldDB" id="A0A7I9ZIE0"/>
<evidence type="ECO:0000313" key="2">
    <source>
        <dbReference type="EMBL" id="GFH00606.1"/>
    </source>
</evidence>
<keyword evidence="2" id="KW-0269">Exonuclease</keyword>
<organism evidence="2 3">
    <name type="scientific">Mycolicibacterium hippocampi</name>
    <dbReference type="NCBI Taxonomy" id="659824"/>
    <lineage>
        <taxon>Bacteria</taxon>
        <taxon>Bacillati</taxon>
        <taxon>Actinomycetota</taxon>
        <taxon>Actinomycetes</taxon>
        <taxon>Mycobacteriales</taxon>
        <taxon>Mycobacteriaceae</taxon>
        <taxon>Mycolicibacterium</taxon>
    </lineage>
</organism>
<dbReference type="EMBL" id="BLLB01000002">
    <property type="protein sequence ID" value="GFH00606.1"/>
    <property type="molecule type" value="Genomic_DNA"/>
</dbReference>
<sequence>MIGNIQQINLVDGDVSADFEWAVRDARIAAWDIETSGLDWRLDRIATCQLHVPNVGTQVIRINGHEPQRLRELLTSKRVIKVFHHAPFDLRFMRYHWKATARSVACTKILSKIVRPEAASEEHSLKPTLQRFFGVTLDKEQQTSDWLSPSLTPEQLSYAVRDVEYLVPLLHRLMDEARASGVADIAERTFDYLPTRVETDIRGCGDVFAY</sequence>
<proteinExistence type="predicted"/>
<dbReference type="GO" id="GO:0003676">
    <property type="term" value="F:nucleic acid binding"/>
    <property type="evidence" value="ECO:0007669"/>
    <property type="project" value="InterPro"/>
</dbReference>
<comment type="caution">
    <text evidence="2">The sequence shown here is derived from an EMBL/GenBank/DDBJ whole genome shotgun (WGS) entry which is preliminary data.</text>
</comment>
<reference evidence="2 3" key="1">
    <citation type="journal article" date="2019" name="Emerg. Microbes Infect.">
        <title>Comprehensive subspecies identification of 175 nontuberculous mycobacteria species based on 7547 genomic profiles.</title>
        <authorList>
            <person name="Matsumoto Y."/>
            <person name="Kinjo T."/>
            <person name="Motooka D."/>
            <person name="Nabeya D."/>
            <person name="Jung N."/>
            <person name="Uechi K."/>
            <person name="Horii T."/>
            <person name="Iida T."/>
            <person name="Fujita J."/>
            <person name="Nakamura S."/>
        </authorList>
    </citation>
    <scope>NUCLEOTIDE SEQUENCE [LARGE SCALE GENOMIC DNA]</scope>
    <source>
        <strain evidence="2 3">JCM 30996</strain>
    </source>
</reference>
<dbReference type="GO" id="GO:0008408">
    <property type="term" value="F:3'-5' exonuclease activity"/>
    <property type="evidence" value="ECO:0007669"/>
    <property type="project" value="InterPro"/>
</dbReference>
<dbReference type="CDD" id="cd06142">
    <property type="entry name" value="RNaseD_exo"/>
    <property type="match status" value="1"/>
</dbReference>
<dbReference type="PANTHER" id="PTHR47649:SF1">
    <property type="entry name" value="RIBONUCLEASE D"/>
    <property type="match status" value="1"/>
</dbReference>
<dbReference type="InterPro" id="IPR012337">
    <property type="entry name" value="RNaseH-like_sf"/>
</dbReference>
<evidence type="ECO:0000313" key="3">
    <source>
        <dbReference type="Proteomes" id="UP000465304"/>
    </source>
</evidence>
<keyword evidence="3" id="KW-1185">Reference proteome</keyword>
<feature type="domain" description="3'-5' exonuclease" evidence="1">
    <location>
        <begin position="7"/>
        <end position="178"/>
    </location>
</feature>
<dbReference type="Proteomes" id="UP000465304">
    <property type="component" value="Unassembled WGS sequence"/>
</dbReference>
<dbReference type="InterPro" id="IPR002562">
    <property type="entry name" value="3'-5'_exonuclease_dom"/>
</dbReference>
<evidence type="ECO:0000259" key="1">
    <source>
        <dbReference type="SMART" id="SM00474"/>
    </source>
</evidence>